<keyword evidence="6" id="KW-1185">Reference proteome</keyword>
<dbReference type="InterPro" id="IPR036390">
    <property type="entry name" value="WH_DNA-bd_sf"/>
</dbReference>
<dbReference type="RefSeq" id="WP_322187372.1">
    <property type="nucleotide sequence ID" value="NZ_JAXLPB010000003.1"/>
</dbReference>
<reference evidence="5 6" key="1">
    <citation type="submission" date="2023-12" db="EMBL/GenBank/DDBJ databases">
        <title>Description of Novel Strain Fulvimarina sp. 2208YS6-2-32 isolated from Uroteuthis (Photololigo) edulis.</title>
        <authorList>
            <person name="Park J.-S."/>
        </authorList>
    </citation>
    <scope>NUCLEOTIDE SEQUENCE [LARGE SCALE GENOMIC DNA]</scope>
    <source>
        <strain evidence="5 6">2208YS6-2-32</strain>
    </source>
</reference>
<dbReference type="InterPro" id="IPR008920">
    <property type="entry name" value="TF_FadR/GntR_C"/>
</dbReference>
<evidence type="ECO:0000256" key="3">
    <source>
        <dbReference type="ARBA" id="ARBA00023163"/>
    </source>
</evidence>
<name>A0ABU5I510_9HYPH</name>
<dbReference type="SMART" id="SM00895">
    <property type="entry name" value="FCD"/>
    <property type="match status" value="1"/>
</dbReference>
<dbReference type="InterPro" id="IPR011711">
    <property type="entry name" value="GntR_C"/>
</dbReference>
<dbReference type="Proteomes" id="UP001294412">
    <property type="component" value="Unassembled WGS sequence"/>
</dbReference>
<dbReference type="Gene3D" id="1.10.10.10">
    <property type="entry name" value="Winged helix-like DNA-binding domain superfamily/Winged helix DNA-binding domain"/>
    <property type="match status" value="1"/>
</dbReference>
<dbReference type="CDD" id="cd07377">
    <property type="entry name" value="WHTH_GntR"/>
    <property type="match status" value="1"/>
</dbReference>
<evidence type="ECO:0000256" key="2">
    <source>
        <dbReference type="ARBA" id="ARBA00023125"/>
    </source>
</evidence>
<dbReference type="InterPro" id="IPR036388">
    <property type="entry name" value="WH-like_DNA-bd_sf"/>
</dbReference>
<dbReference type="Gene3D" id="1.20.120.530">
    <property type="entry name" value="GntR ligand-binding domain-like"/>
    <property type="match status" value="1"/>
</dbReference>
<dbReference type="SUPFAM" id="SSF46785">
    <property type="entry name" value="Winged helix' DNA-binding domain"/>
    <property type="match status" value="1"/>
</dbReference>
<dbReference type="EMBL" id="JAXLPB010000003">
    <property type="protein sequence ID" value="MDY8109884.1"/>
    <property type="molecule type" value="Genomic_DNA"/>
</dbReference>
<organism evidence="5 6">
    <name type="scientific">Fulvimarina uroteuthidis</name>
    <dbReference type="NCBI Taxonomy" id="3098149"/>
    <lineage>
        <taxon>Bacteria</taxon>
        <taxon>Pseudomonadati</taxon>
        <taxon>Pseudomonadota</taxon>
        <taxon>Alphaproteobacteria</taxon>
        <taxon>Hyphomicrobiales</taxon>
        <taxon>Aurantimonadaceae</taxon>
        <taxon>Fulvimarina</taxon>
    </lineage>
</organism>
<dbReference type="PANTHER" id="PTHR43537:SF5">
    <property type="entry name" value="UXU OPERON TRANSCRIPTIONAL REGULATOR"/>
    <property type="match status" value="1"/>
</dbReference>
<dbReference type="SUPFAM" id="SSF48008">
    <property type="entry name" value="GntR ligand-binding domain-like"/>
    <property type="match status" value="1"/>
</dbReference>
<dbReference type="Pfam" id="PF07729">
    <property type="entry name" value="FCD"/>
    <property type="match status" value="1"/>
</dbReference>
<evidence type="ECO:0000259" key="4">
    <source>
        <dbReference type="PROSITE" id="PS50949"/>
    </source>
</evidence>
<gene>
    <name evidence="5" type="ORF">U0C82_12110</name>
</gene>
<keyword evidence="3" id="KW-0804">Transcription</keyword>
<dbReference type="PROSITE" id="PS50949">
    <property type="entry name" value="HTH_GNTR"/>
    <property type="match status" value="1"/>
</dbReference>
<dbReference type="PANTHER" id="PTHR43537">
    <property type="entry name" value="TRANSCRIPTIONAL REGULATOR, GNTR FAMILY"/>
    <property type="match status" value="1"/>
</dbReference>
<keyword evidence="1" id="KW-0805">Transcription regulation</keyword>
<feature type="domain" description="HTH gntR-type" evidence="4">
    <location>
        <begin position="6"/>
        <end position="73"/>
    </location>
</feature>
<dbReference type="Pfam" id="PF00392">
    <property type="entry name" value="GntR"/>
    <property type="match status" value="1"/>
</dbReference>
<accession>A0ABU5I510</accession>
<evidence type="ECO:0000313" key="6">
    <source>
        <dbReference type="Proteomes" id="UP001294412"/>
    </source>
</evidence>
<protein>
    <submittedName>
        <fullName evidence="5">GntR family transcriptional regulator</fullName>
    </submittedName>
</protein>
<evidence type="ECO:0000256" key="1">
    <source>
        <dbReference type="ARBA" id="ARBA00023015"/>
    </source>
</evidence>
<proteinExistence type="predicted"/>
<keyword evidence="2" id="KW-0238">DNA-binding</keyword>
<comment type="caution">
    <text evidence="5">The sequence shown here is derived from an EMBL/GenBank/DDBJ whole genome shotgun (WGS) entry which is preliminary data.</text>
</comment>
<evidence type="ECO:0000313" key="5">
    <source>
        <dbReference type="EMBL" id="MDY8109884.1"/>
    </source>
</evidence>
<sequence>MSETASPLVLSLAGRLSELIRVGDIKAGEKLATQALADRFGVSRSPVRDALTLLQERGVIEQQPNRGFFAKEVCDTEGDAAGSEPLPHDALDVYQRLAEDWLTDRIPSDVSEQMLRERYGLTKAQVSDILVRAAREGWAERKQGYGWRLLPVAKTPEAFEQIYRFRMMIEPAAMLEPDFRVDARILAEQRRIQEKMLESDIERLPADRLLDNGSNFHEELMRMSGNPFMHMSLVRVNRMRRLLEYRSKVDRPLLSVQCSQHLEILSALERNEIIEASYLMRKHLGGALTSKSPLLWARDALSASSAEAPGTATDPAGRS</sequence>
<dbReference type="InterPro" id="IPR000524">
    <property type="entry name" value="Tscrpt_reg_HTH_GntR"/>
</dbReference>
<dbReference type="SMART" id="SM00345">
    <property type="entry name" value="HTH_GNTR"/>
    <property type="match status" value="1"/>
</dbReference>